<evidence type="ECO:0000313" key="3">
    <source>
        <dbReference type="Proteomes" id="UP000284706"/>
    </source>
</evidence>
<organism evidence="2 3">
    <name type="scientific">Gymnopilus dilepis</name>
    <dbReference type="NCBI Taxonomy" id="231916"/>
    <lineage>
        <taxon>Eukaryota</taxon>
        <taxon>Fungi</taxon>
        <taxon>Dikarya</taxon>
        <taxon>Basidiomycota</taxon>
        <taxon>Agaricomycotina</taxon>
        <taxon>Agaricomycetes</taxon>
        <taxon>Agaricomycetidae</taxon>
        <taxon>Agaricales</taxon>
        <taxon>Agaricineae</taxon>
        <taxon>Hymenogastraceae</taxon>
        <taxon>Gymnopilus</taxon>
    </lineage>
</organism>
<dbReference type="AlphaFoldDB" id="A0A409X699"/>
<name>A0A409X699_9AGAR</name>
<feature type="compositionally biased region" description="Low complexity" evidence="1">
    <location>
        <begin position="159"/>
        <end position="196"/>
    </location>
</feature>
<accession>A0A409X699</accession>
<keyword evidence="3" id="KW-1185">Reference proteome</keyword>
<reference evidence="2 3" key="1">
    <citation type="journal article" date="2018" name="Evol. Lett.">
        <title>Horizontal gene cluster transfer increased hallucinogenic mushroom diversity.</title>
        <authorList>
            <person name="Reynolds H.T."/>
            <person name="Vijayakumar V."/>
            <person name="Gluck-Thaler E."/>
            <person name="Korotkin H.B."/>
            <person name="Matheny P.B."/>
            <person name="Slot J.C."/>
        </authorList>
    </citation>
    <scope>NUCLEOTIDE SEQUENCE [LARGE SCALE GENOMIC DNA]</scope>
    <source>
        <strain evidence="2 3">SRW20</strain>
    </source>
</reference>
<proteinExistence type="predicted"/>
<feature type="region of interest" description="Disordered" evidence="1">
    <location>
        <begin position="156"/>
        <end position="196"/>
    </location>
</feature>
<evidence type="ECO:0000313" key="2">
    <source>
        <dbReference type="EMBL" id="PPQ86265.1"/>
    </source>
</evidence>
<sequence length="267" mass="28273">MSRAAARFNIPDLDMLDSPLVSPTPISLSGIPGSALAERIFNDPESWEDNDDDMSDIPEDIDVSAEDEFEWLAEEIEKAVVVGTAGGALHAADSKAGELVPAENRKSWKGIGKRASVRPISLAALFEHSRDSFSGDIQQQISKIFDSSGIPYHTGPPKSSSLLSSSLSSSTSASTLDSPMPSTSTSDSESQLSSPSPVIVNSASATLSFLEWYGIYPDSPLPKSARFRAPLLKLQVPSPRPTGAMVKPSPLMTPLSAGSDMTVVPIV</sequence>
<feature type="non-terminal residue" evidence="2">
    <location>
        <position position="267"/>
    </location>
</feature>
<comment type="caution">
    <text evidence="2">The sequence shown here is derived from an EMBL/GenBank/DDBJ whole genome shotgun (WGS) entry which is preliminary data.</text>
</comment>
<dbReference type="OrthoDB" id="3002189at2759"/>
<dbReference type="STRING" id="231916.A0A409X699"/>
<dbReference type="InParanoid" id="A0A409X699"/>
<protein>
    <submittedName>
        <fullName evidence="2">Uncharacterized protein</fullName>
    </submittedName>
</protein>
<dbReference type="EMBL" id="NHYE01004111">
    <property type="protein sequence ID" value="PPQ86265.1"/>
    <property type="molecule type" value="Genomic_DNA"/>
</dbReference>
<evidence type="ECO:0000256" key="1">
    <source>
        <dbReference type="SAM" id="MobiDB-lite"/>
    </source>
</evidence>
<dbReference type="Proteomes" id="UP000284706">
    <property type="component" value="Unassembled WGS sequence"/>
</dbReference>
<gene>
    <name evidence="2" type="ORF">CVT26_004906</name>
</gene>